<protein>
    <submittedName>
        <fullName evidence="1">Uncharacterized protein</fullName>
    </submittedName>
</protein>
<reference evidence="1 2" key="1">
    <citation type="submission" date="2018-08" db="EMBL/GenBank/DDBJ databases">
        <title>A genome reference for cultivated species of the human gut microbiota.</title>
        <authorList>
            <person name="Zou Y."/>
            <person name="Xue W."/>
            <person name="Luo G."/>
        </authorList>
    </citation>
    <scope>NUCLEOTIDE SEQUENCE [LARGE SCALE GENOMIC DNA]</scope>
    <source>
        <strain evidence="1 2">AM16-50</strain>
    </source>
</reference>
<dbReference type="AlphaFoldDB" id="A0A3R6EQF6"/>
<organism evidence="1 2">
    <name type="scientific">Parabacteroides merdae</name>
    <dbReference type="NCBI Taxonomy" id="46503"/>
    <lineage>
        <taxon>Bacteria</taxon>
        <taxon>Pseudomonadati</taxon>
        <taxon>Bacteroidota</taxon>
        <taxon>Bacteroidia</taxon>
        <taxon>Bacteroidales</taxon>
        <taxon>Tannerellaceae</taxon>
        <taxon>Parabacteroides</taxon>
    </lineage>
</organism>
<comment type="caution">
    <text evidence="1">The sequence shown here is derived from an EMBL/GenBank/DDBJ whole genome shotgun (WGS) entry which is preliminary data.</text>
</comment>
<proteinExistence type="predicted"/>
<evidence type="ECO:0000313" key="1">
    <source>
        <dbReference type="EMBL" id="RHH73990.1"/>
    </source>
</evidence>
<dbReference type="Proteomes" id="UP000283732">
    <property type="component" value="Unassembled WGS sequence"/>
</dbReference>
<evidence type="ECO:0000313" key="2">
    <source>
        <dbReference type="Proteomes" id="UP000283732"/>
    </source>
</evidence>
<name>A0A3R6EQF6_9BACT</name>
<dbReference type="RefSeq" id="WP_122291546.1">
    <property type="nucleotide sequence ID" value="NZ_QRKC01000015.1"/>
</dbReference>
<dbReference type="EMBL" id="QRKC01000015">
    <property type="protein sequence ID" value="RHH73990.1"/>
    <property type="molecule type" value="Genomic_DNA"/>
</dbReference>
<gene>
    <name evidence="1" type="ORF">DW191_19020</name>
</gene>
<sequence length="82" mass="9487">MEQKEFVERFPGLTENQIFDLADLGRSVLNISSLKKLVSELMYISKEILCSESDIAEKTRYCISDLMSIAMCIHDFDNEVKY</sequence>
<accession>A0A3R6EQF6</accession>